<evidence type="ECO:0000313" key="1">
    <source>
        <dbReference type="EMBL" id="NEX23263.1"/>
    </source>
</evidence>
<organism evidence="1 2">
    <name type="scientific">Thiorhodococcus mannitoliphagus</name>
    <dbReference type="NCBI Taxonomy" id="329406"/>
    <lineage>
        <taxon>Bacteria</taxon>
        <taxon>Pseudomonadati</taxon>
        <taxon>Pseudomonadota</taxon>
        <taxon>Gammaproteobacteria</taxon>
        <taxon>Chromatiales</taxon>
        <taxon>Chromatiaceae</taxon>
        <taxon>Thiorhodococcus</taxon>
    </lineage>
</organism>
<dbReference type="AlphaFoldDB" id="A0A6P1E224"/>
<keyword evidence="2" id="KW-1185">Reference proteome</keyword>
<proteinExistence type="predicted"/>
<dbReference type="SUPFAM" id="SSF53850">
    <property type="entry name" value="Periplasmic binding protein-like II"/>
    <property type="match status" value="1"/>
</dbReference>
<sequence length="123" mass="13510">MALGDLVVVVNASNPVEQLSRSEVVDIYMGRRATFPDGRTALPIDLPSDSPLREAYYRSLVDKTIPQINSYWARLLFTGRATPPRALSDLDSVLETVAENRDAIGYADSDHLPPGVKVVLTLQ</sequence>
<protein>
    <recommendedName>
        <fullName evidence="3">Phosphate ABC transporter substrate-binding protein</fullName>
    </recommendedName>
</protein>
<dbReference type="Proteomes" id="UP000471640">
    <property type="component" value="Unassembled WGS sequence"/>
</dbReference>
<evidence type="ECO:0000313" key="2">
    <source>
        <dbReference type="Proteomes" id="UP000471640"/>
    </source>
</evidence>
<accession>A0A6P1E224</accession>
<reference evidence="2" key="1">
    <citation type="journal article" date="2020" name="Microbiol. Resour. Announc.">
        <title>Draft Genome Sequences of Thiorhodococcus mannitoliphagus and Thiorhodococcus minor, Purple Sulfur Photosynthetic Bacteria in the Gammaproteobacterial Family Chromatiaceae.</title>
        <authorList>
            <person name="Aviles F.A."/>
            <person name="Meyer T.E."/>
            <person name="Kyndt J.A."/>
        </authorList>
    </citation>
    <scope>NUCLEOTIDE SEQUENCE [LARGE SCALE GENOMIC DNA]</scope>
    <source>
        <strain evidence="2">DSM 18266</strain>
    </source>
</reference>
<comment type="caution">
    <text evidence="1">The sequence shown here is derived from an EMBL/GenBank/DDBJ whole genome shotgun (WGS) entry which is preliminary data.</text>
</comment>
<dbReference type="Gene3D" id="3.40.190.10">
    <property type="entry name" value="Periplasmic binding protein-like II"/>
    <property type="match status" value="1"/>
</dbReference>
<name>A0A6P1E224_9GAMM</name>
<reference evidence="1 2" key="2">
    <citation type="submission" date="2020-02" db="EMBL/GenBank/DDBJ databases">
        <title>Genome sequences of Thiorhodococcus mannitoliphagus and Thiorhodococcus minor, purple sulfur photosynthetic bacteria in the gammaproteobacterial family, Chromatiaceae.</title>
        <authorList>
            <person name="Aviles F.A."/>
            <person name="Meyer T.E."/>
            <person name="Kyndt J.A."/>
        </authorList>
    </citation>
    <scope>NUCLEOTIDE SEQUENCE [LARGE SCALE GENOMIC DNA]</scope>
    <source>
        <strain evidence="1 2">DSM 18266</strain>
    </source>
</reference>
<gene>
    <name evidence="1" type="ORF">G3480_23690</name>
</gene>
<evidence type="ECO:0008006" key="3">
    <source>
        <dbReference type="Google" id="ProtNLM"/>
    </source>
</evidence>
<dbReference type="EMBL" id="JAAIJR010000175">
    <property type="protein sequence ID" value="NEX23263.1"/>
    <property type="molecule type" value="Genomic_DNA"/>
</dbReference>